<protein>
    <submittedName>
        <fullName evidence="2">Uncharacterized protein</fullName>
    </submittedName>
</protein>
<dbReference type="Proteomes" id="UP000008021">
    <property type="component" value="Chromosome 6"/>
</dbReference>
<organism evidence="2">
    <name type="scientific">Oryza meridionalis</name>
    <dbReference type="NCBI Taxonomy" id="40149"/>
    <lineage>
        <taxon>Eukaryota</taxon>
        <taxon>Viridiplantae</taxon>
        <taxon>Streptophyta</taxon>
        <taxon>Embryophyta</taxon>
        <taxon>Tracheophyta</taxon>
        <taxon>Spermatophyta</taxon>
        <taxon>Magnoliopsida</taxon>
        <taxon>Liliopsida</taxon>
        <taxon>Poales</taxon>
        <taxon>Poaceae</taxon>
        <taxon>BOP clade</taxon>
        <taxon>Oryzoideae</taxon>
        <taxon>Oryzeae</taxon>
        <taxon>Oryzinae</taxon>
        <taxon>Oryza</taxon>
    </lineage>
</organism>
<dbReference type="HOGENOM" id="CLU_2430755_0_0_1"/>
<reference evidence="2" key="1">
    <citation type="submission" date="2015-04" db="UniProtKB">
        <authorList>
            <consortium name="EnsemblPlants"/>
        </authorList>
    </citation>
    <scope>IDENTIFICATION</scope>
</reference>
<proteinExistence type="predicted"/>
<feature type="region of interest" description="Disordered" evidence="1">
    <location>
        <begin position="1"/>
        <end position="38"/>
    </location>
</feature>
<evidence type="ECO:0000313" key="2">
    <source>
        <dbReference type="EnsemblPlants" id="OMERI06G10260.5"/>
    </source>
</evidence>
<dbReference type="Gramene" id="OMERI06G10260.5">
    <property type="protein sequence ID" value="OMERI06G10260.5"/>
    <property type="gene ID" value="OMERI06G10260"/>
</dbReference>
<dbReference type="Gramene" id="OMERI06G10260.8">
    <property type="protein sequence ID" value="OMERI06G10260.8"/>
    <property type="gene ID" value="OMERI06G10260"/>
</dbReference>
<dbReference type="EnsemblPlants" id="OMERI06G10260.5">
    <property type="protein sequence ID" value="OMERI06G10260.5"/>
    <property type="gene ID" value="OMERI06G10260"/>
</dbReference>
<reference evidence="2" key="2">
    <citation type="submission" date="2018-05" db="EMBL/GenBank/DDBJ databases">
        <title>OmerRS3 (Oryza meridionalis Reference Sequence Version 3).</title>
        <authorList>
            <person name="Zhang J."/>
            <person name="Kudrna D."/>
            <person name="Lee S."/>
            <person name="Talag J."/>
            <person name="Welchert J."/>
            <person name="Wing R.A."/>
        </authorList>
    </citation>
    <scope>NUCLEOTIDE SEQUENCE [LARGE SCALE GENOMIC DNA]</scope>
    <source>
        <strain evidence="2">OR44</strain>
    </source>
</reference>
<evidence type="ECO:0000256" key="1">
    <source>
        <dbReference type="SAM" id="MobiDB-lite"/>
    </source>
</evidence>
<sequence>MCGAASSRARRGSRQVWRGDAADDILPSRNTDPAQNSHCRGLQEVQMIIKFQTRPHNLRPTLAVIVQSGVTGYNAHLRSQRLMFALMNRVA</sequence>
<feature type="compositionally biased region" description="Polar residues" evidence="1">
    <location>
        <begin position="28"/>
        <end position="38"/>
    </location>
</feature>
<name>A0A0E0DZL2_9ORYZ</name>
<dbReference type="Gramene" id="OMERI06G10260.7">
    <property type="protein sequence ID" value="OMERI06G10260.7"/>
    <property type="gene ID" value="OMERI06G10260"/>
</dbReference>
<keyword evidence="3" id="KW-1185">Reference proteome</keyword>
<dbReference type="EnsemblPlants" id="OMERI06G10260.7">
    <property type="protein sequence ID" value="OMERI06G10260.7"/>
    <property type="gene ID" value="OMERI06G10260"/>
</dbReference>
<dbReference type="EnsemblPlants" id="OMERI06G10260.8">
    <property type="protein sequence ID" value="OMERI06G10260.8"/>
    <property type="gene ID" value="OMERI06G10260"/>
</dbReference>
<evidence type="ECO:0000313" key="3">
    <source>
        <dbReference type="Proteomes" id="UP000008021"/>
    </source>
</evidence>
<accession>A0A0E0DZL2</accession>
<dbReference type="EnsemblPlants" id="OMERI06G10260.4">
    <property type="protein sequence ID" value="OMERI06G10260.4"/>
    <property type="gene ID" value="OMERI06G10260"/>
</dbReference>
<dbReference type="Gramene" id="OMERI06G10260.4">
    <property type="protein sequence ID" value="OMERI06G10260.4"/>
    <property type="gene ID" value="OMERI06G10260"/>
</dbReference>
<dbReference type="AlphaFoldDB" id="A0A0E0DZL2"/>